<dbReference type="AlphaFoldDB" id="A0A5D3KRB6"/>
<protein>
    <submittedName>
        <fullName evidence="2">Uncharacterized protein</fullName>
    </submittedName>
</protein>
<gene>
    <name evidence="2" type="ORF">FXB40_01090</name>
</gene>
<name>A0A5D3KRB6_9BRAD</name>
<evidence type="ECO:0000313" key="3">
    <source>
        <dbReference type="Proteomes" id="UP000324758"/>
    </source>
</evidence>
<feature type="region of interest" description="Disordered" evidence="1">
    <location>
        <begin position="54"/>
        <end position="77"/>
    </location>
</feature>
<dbReference type="Proteomes" id="UP000324758">
    <property type="component" value="Unassembled WGS sequence"/>
</dbReference>
<proteinExistence type="predicted"/>
<keyword evidence="3" id="KW-1185">Reference proteome</keyword>
<sequence>MEPYATSHAVLDEDARFQQEVSNVARALANAVTLARGAGWSIPVTASRIRCRSDSNRSSSWPVGAPSAAPKTRVNIR</sequence>
<evidence type="ECO:0000256" key="1">
    <source>
        <dbReference type="SAM" id="MobiDB-lite"/>
    </source>
</evidence>
<organism evidence="2 3">
    <name type="scientific">Bradyrhizobium rifense</name>
    <dbReference type="NCBI Taxonomy" id="515499"/>
    <lineage>
        <taxon>Bacteria</taxon>
        <taxon>Pseudomonadati</taxon>
        <taxon>Pseudomonadota</taxon>
        <taxon>Alphaproteobacteria</taxon>
        <taxon>Hyphomicrobiales</taxon>
        <taxon>Nitrobacteraceae</taxon>
        <taxon>Bradyrhizobium</taxon>
    </lineage>
</organism>
<accession>A0A5D3KRB6</accession>
<evidence type="ECO:0000313" key="2">
    <source>
        <dbReference type="EMBL" id="TYM00137.1"/>
    </source>
</evidence>
<dbReference type="EMBL" id="VSSS01000002">
    <property type="protein sequence ID" value="TYM00137.1"/>
    <property type="molecule type" value="Genomic_DNA"/>
</dbReference>
<comment type="caution">
    <text evidence="2">The sequence shown here is derived from an EMBL/GenBank/DDBJ whole genome shotgun (WGS) entry which is preliminary data.</text>
</comment>
<reference evidence="2 3" key="1">
    <citation type="submission" date="2019-08" db="EMBL/GenBank/DDBJ databases">
        <title>Bradyrhizobium hipponensis sp. nov., a rhizobium isolated from a Lupinus angustifolius root nodule in Tunisia.</title>
        <authorList>
            <person name="Off K."/>
            <person name="Rejili M."/>
            <person name="Mars M."/>
            <person name="Brachmann A."/>
            <person name="Marin M."/>
        </authorList>
    </citation>
    <scope>NUCLEOTIDE SEQUENCE [LARGE SCALE GENOMIC DNA]</scope>
    <source>
        <strain evidence="2 3">CTAW71</strain>
    </source>
</reference>